<dbReference type="Pfam" id="PF00378">
    <property type="entry name" value="ECH_1"/>
    <property type="match status" value="1"/>
</dbReference>
<name>A0A7W6BF32_9SPHN</name>
<sequence>MSFEKIIVERRNDVGIIRMNDPATLNAVTIRSCEELSAAFTDLAASTRAIVLTGEGRGFCSGANLDPSIPLPEDFGLSLETHINPLMTTLRDLPVPWVSAVRGAAAGVGCALALAADLIVASESAYFLQAFVRIGLLPDGGSSHLLMRAIGRARAMEMMMLGDRIPAAQALQWGMINRVAPEEEVEAVALGLAERLAGGPTRTLGLIRKLGWTAADSDWETSLQTERALQNICGRTHDAREAIAAFQEKRPAAFTGA</sequence>
<dbReference type="EC" id="5.3.3.18" evidence="2"/>
<dbReference type="Gene3D" id="3.90.226.10">
    <property type="entry name" value="2-enoyl-CoA Hydratase, Chain A, domain 1"/>
    <property type="match status" value="1"/>
</dbReference>
<dbReference type="SUPFAM" id="SSF52096">
    <property type="entry name" value="ClpP/crotonase"/>
    <property type="match status" value="1"/>
</dbReference>
<comment type="similarity">
    <text evidence="1">Belongs to the enoyl-CoA hydratase/isomerase family.</text>
</comment>
<accession>A0A7W6BF32</accession>
<dbReference type="AlphaFoldDB" id="A0A7W6BF32"/>
<dbReference type="InterPro" id="IPR014748">
    <property type="entry name" value="Enoyl-CoA_hydra_C"/>
</dbReference>
<reference evidence="2 3" key="1">
    <citation type="submission" date="2020-08" db="EMBL/GenBank/DDBJ databases">
        <title>Genomic Encyclopedia of Type Strains, Phase IV (KMG-IV): sequencing the most valuable type-strain genomes for metagenomic binning, comparative biology and taxonomic classification.</title>
        <authorList>
            <person name="Goeker M."/>
        </authorList>
    </citation>
    <scope>NUCLEOTIDE SEQUENCE [LARGE SCALE GENOMIC DNA]</scope>
    <source>
        <strain evidence="2 3">DSM 26189</strain>
    </source>
</reference>
<organism evidence="2 3">
    <name type="scientific">Sphingobium jiangsuense</name>
    <dbReference type="NCBI Taxonomy" id="870476"/>
    <lineage>
        <taxon>Bacteria</taxon>
        <taxon>Pseudomonadati</taxon>
        <taxon>Pseudomonadota</taxon>
        <taxon>Alphaproteobacteria</taxon>
        <taxon>Sphingomonadales</taxon>
        <taxon>Sphingomonadaceae</taxon>
        <taxon>Sphingobium</taxon>
    </lineage>
</organism>
<dbReference type="PANTHER" id="PTHR43459">
    <property type="entry name" value="ENOYL-COA HYDRATASE"/>
    <property type="match status" value="1"/>
</dbReference>
<dbReference type="GO" id="GO:0016853">
    <property type="term" value="F:isomerase activity"/>
    <property type="evidence" value="ECO:0007669"/>
    <property type="project" value="UniProtKB-KW"/>
</dbReference>
<dbReference type="CDD" id="cd06558">
    <property type="entry name" value="crotonase-like"/>
    <property type="match status" value="1"/>
</dbReference>
<dbReference type="Proteomes" id="UP000571950">
    <property type="component" value="Unassembled WGS sequence"/>
</dbReference>
<dbReference type="PANTHER" id="PTHR43459:SF1">
    <property type="entry name" value="EG:BACN32G11.4 PROTEIN"/>
    <property type="match status" value="1"/>
</dbReference>
<dbReference type="RefSeq" id="WP_188071327.1">
    <property type="nucleotide sequence ID" value="NZ_BSPS01000121.1"/>
</dbReference>
<dbReference type="InterPro" id="IPR029045">
    <property type="entry name" value="ClpP/crotonase-like_dom_sf"/>
</dbReference>
<protein>
    <submittedName>
        <fullName evidence="2">2-(1,2-epoxy-1,2-dihydrophenyl)acetyl-CoA isomerase</fullName>
        <ecNumber evidence="2">5.3.3.18</ecNumber>
    </submittedName>
</protein>
<dbReference type="Gene3D" id="1.10.12.10">
    <property type="entry name" value="Lyase 2-enoyl-coa Hydratase, Chain A, domain 2"/>
    <property type="match status" value="1"/>
</dbReference>
<proteinExistence type="inferred from homology"/>
<keyword evidence="2" id="KW-0413">Isomerase</keyword>
<keyword evidence="3" id="KW-1185">Reference proteome</keyword>
<dbReference type="InterPro" id="IPR001753">
    <property type="entry name" value="Enoyl-CoA_hydra/iso"/>
</dbReference>
<dbReference type="EMBL" id="JACIDT010000004">
    <property type="protein sequence ID" value="MBB3925775.1"/>
    <property type="molecule type" value="Genomic_DNA"/>
</dbReference>
<evidence type="ECO:0000313" key="2">
    <source>
        <dbReference type="EMBL" id="MBB3925775.1"/>
    </source>
</evidence>
<evidence type="ECO:0000256" key="1">
    <source>
        <dbReference type="ARBA" id="ARBA00005254"/>
    </source>
</evidence>
<evidence type="ECO:0000313" key="3">
    <source>
        <dbReference type="Proteomes" id="UP000571950"/>
    </source>
</evidence>
<comment type="caution">
    <text evidence="2">The sequence shown here is derived from an EMBL/GenBank/DDBJ whole genome shotgun (WGS) entry which is preliminary data.</text>
</comment>
<gene>
    <name evidence="2" type="ORF">GGR43_001490</name>
</gene>